<dbReference type="InterPro" id="IPR036604">
    <property type="entry name" value="PurS-like_sf"/>
</dbReference>
<evidence type="ECO:0000256" key="5">
    <source>
        <dbReference type="ARBA" id="ARBA00022840"/>
    </source>
</evidence>
<dbReference type="HAMAP" id="MF_01926">
    <property type="entry name" value="PurS"/>
    <property type="match status" value="1"/>
</dbReference>
<dbReference type="Gene3D" id="3.30.1280.10">
    <property type="entry name" value="Phosphoribosylformylglycinamidine synthase subunit PurS"/>
    <property type="match status" value="1"/>
</dbReference>
<reference evidence="6" key="1">
    <citation type="submission" date="2018-05" db="EMBL/GenBank/DDBJ databases">
        <authorList>
            <person name="Lanie J.A."/>
            <person name="Ng W.-L."/>
            <person name="Kazmierczak K.M."/>
            <person name="Andrzejewski T.M."/>
            <person name="Davidsen T.M."/>
            <person name="Wayne K.J."/>
            <person name="Tettelin H."/>
            <person name="Glass J.I."/>
            <person name="Rusch D."/>
            <person name="Podicherti R."/>
            <person name="Tsui H.-C.T."/>
            <person name="Winkler M.E."/>
        </authorList>
    </citation>
    <scope>NUCLEOTIDE SEQUENCE</scope>
</reference>
<protein>
    <submittedName>
        <fullName evidence="6">Uncharacterized protein</fullName>
    </submittedName>
</protein>
<organism evidence="6">
    <name type="scientific">marine metagenome</name>
    <dbReference type="NCBI Taxonomy" id="408172"/>
    <lineage>
        <taxon>unclassified sequences</taxon>
        <taxon>metagenomes</taxon>
        <taxon>ecological metagenomes</taxon>
    </lineage>
</organism>
<evidence type="ECO:0000256" key="2">
    <source>
        <dbReference type="ARBA" id="ARBA00022598"/>
    </source>
</evidence>
<dbReference type="GO" id="GO:0006164">
    <property type="term" value="P:purine nucleotide biosynthetic process"/>
    <property type="evidence" value="ECO:0007669"/>
    <property type="project" value="UniProtKB-KW"/>
</dbReference>
<evidence type="ECO:0000256" key="4">
    <source>
        <dbReference type="ARBA" id="ARBA00022755"/>
    </source>
</evidence>
<proteinExistence type="inferred from homology"/>
<sequence>MKAKIYISYKEGILDPQGKTVNHALDAIGIKKIHSVRMGKYIELDFNGLTRDKAAIITDESCRKLLANPNTETYTFEIVEE</sequence>
<dbReference type="Pfam" id="PF02700">
    <property type="entry name" value="PurS"/>
    <property type="match status" value="1"/>
</dbReference>
<accession>A0A382MR44</accession>
<evidence type="ECO:0000256" key="3">
    <source>
        <dbReference type="ARBA" id="ARBA00022741"/>
    </source>
</evidence>
<dbReference type="PANTHER" id="PTHR34696:SF1">
    <property type="entry name" value="PHOSPHORIBOSYLFORMYLGLYCINAMIDINE SYNTHASE SUBUNIT PURS"/>
    <property type="match status" value="1"/>
</dbReference>
<keyword evidence="4" id="KW-0658">Purine biosynthesis</keyword>
<dbReference type="InterPro" id="IPR003850">
    <property type="entry name" value="PurS"/>
</dbReference>
<dbReference type="AlphaFoldDB" id="A0A382MR44"/>
<dbReference type="PANTHER" id="PTHR34696">
    <property type="entry name" value="PHOSPHORIBOSYLFORMYLGLYCINAMIDINE SYNTHASE SUBUNIT PURS"/>
    <property type="match status" value="1"/>
</dbReference>
<keyword evidence="1" id="KW-0963">Cytoplasm</keyword>
<dbReference type="EMBL" id="UINC01095182">
    <property type="protein sequence ID" value="SVC51060.1"/>
    <property type="molecule type" value="Genomic_DNA"/>
</dbReference>
<dbReference type="NCBIfam" id="TIGR00302">
    <property type="entry name" value="phosphoribosylformylglycinamidine synthase subunit PurS"/>
    <property type="match status" value="1"/>
</dbReference>
<keyword evidence="3" id="KW-0547">Nucleotide-binding</keyword>
<evidence type="ECO:0000313" key="6">
    <source>
        <dbReference type="EMBL" id="SVC51060.1"/>
    </source>
</evidence>
<keyword evidence="2" id="KW-0436">Ligase</keyword>
<dbReference type="GO" id="GO:0016874">
    <property type="term" value="F:ligase activity"/>
    <property type="evidence" value="ECO:0007669"/>
    <property type="project" value="UniProtKB-KW"/>
</dbReference>
<evidence type="ECO:0000256" key="1">
    <source>
        <dbReference type="ARBA" id="ARBA00022490"/>
    </source>
</evidence>
<dbReference type="GO" id="GO:0005524">
    <property type="term" value="F:ATP binding"/>
    <property type="evidence" value="ECO:0007669"/>
    <property type="project" value="UniProtKB-KW"/>
</dbReference>
<gene>
    <name evidence="6" type="ORF">METZ01_LOCUS303914</name>
</gene>
<dbReference type="SUPFAM" id="SSF82697">
    <property type="entry name" value="PurS-like"/>
    <property type="match status" value="1"/>
</dbReference>
<name>A0A382MR44_9ZZZZ</name>
<keyword evidence="5" id="KW-0067">ATP-binding</keyword>
<dbReference type="NCBIfam" id="NF004630">
    <property type="entry name" value="PRK05974.1"/>
    <property type="match status" value="1"/>
</dbReference>